<feature type="domain" description="Cyclin-like" evidence="7">
    <location>
        <begin position="209"/>
        <end position="293"/>
    </location>
</feature>
<dbReference type="Gene3D" id="1.10.472.10">
    <property type="entry name" value="Cyclin-like"/>
    <property type="match status" value="2"/>
</dbReference>
<feature type="domain" description="Cyclin-like" evidence="7">
    <location>
        <begin position="80"/>
        <end position="196"/>
    </location>
</feature>
<gene>
    <name evidence="8" type="ORF">DKX38_002008</name>
</gene>
<accession>A0A5N5NKU7</accession>
<keyword evidence="3" id="KW-0131">Cell cycle</keyword>
<dbReference type="Pfam" id="PF00134">
    <property type="entry name" value="Cyclin_N"/>
    <property type="match status" value="1"/>
</dbReference>
<dbReference type="InterPro" id="IPR006671">
    <property type="entry name" value="Cyclin_N"/>
</dbReference>
<name>A0A5N5NKU7_9ROSI</name>
<dbReference type="AlphaFoldDB" id="A0A5N5NKU7"/>
<dbReference type="EMBL" id="VDCV01000002">
    <property type="protein sequence ID" value="KAB5568215.1"/>
    <property type="molecule type" value="Genomic_DNA"/>
</dbReference>
<keyword evidence="2" id="KW-0132">Cell division</keyword>
<evidence type="ECO:0000256" key="6">
    <source>
        <dbReference type="SAM" id="MobiDB-lite"/>
    </source>
</evidence>
<reference evidence="9" key="1">
    <citation type="journal article" date="2019" name="Gigascience">
        <title>De novo genome assembly of the endangered Acer yangbiense, a plant species with extremely small populations endemic to Yunnan Province, China.</title>
        <authorList>
            <person name="Yang J."/>
            <person name="Wariss H.M."/>
            <person name="Tao L."/>
            <person name="Zhang R."/>
            <person name="Yun Q."/>
            <person name="Hollingsworth P."/>
            <person name="Dao Z."/>
            <person name="Luo G."/>
            <person name="Guo H."/>
            <person name="Ma Y."/>
            <person name="Sun W."/>
        </authorList>
    </citation>
    <scope>NUCLEOTIDE SEQUENCE [LARGE SCALE GENOMIC DNA]</scope>
    <source>
        <strain evidence="9">cv. br00</strain>
    </source>
</reference>
<feature type="compositionally biased region" description="Polar residues" evidence="6">
    <location>
        <begin position="347"/>
        <end position="358"/>
    </location>
</feature>
<organism evidence="8 9">
    <name type="scientific">Salix brachista</name>
    <dbReference type="NCBI Taxonomy" id="2182728"/>
    <lineage>
        <taxon>Eukaryota</taxon>
        <taxon>Viridiplantae</taxon>
        <taxon>Streptophyta</taxon>
        <taxon>Embryophyta</taxon>
        <taxon>Tracheophyta</taxon>
        <taxon>Spermatophyta</taxon>
        <taxon>Magnoliopsida</taxon>
        <taxon>eudicotyledons</taxon>
        <taxon>Gunneridae</taxon>
        <taxon>Pentapetalae</taxon>
        <taxon>rosids</taxon>
        <taxon>fabids</taxon>
        <taxon>Malpighiales</taxon>
        <taxon>Salicaceae</taxon>
        <taxon>Saliceae</taxon>
        <taxon>Salix</taxon>
    </lineage>
</organism>
<dbReference type="InterPro" id="IPR043198">
    <property type="entry name" value="Cyclin/Ssn8"/>
</dbReference>
<comment type="similarity">
    <text evidence="5">Belongs to the cyclin family.</text>
</comment>
<dbReference type="Proteomes" id="UP000326939">
    <property type="component" value="Chromosome 2"/>
</dbReference>
<dbReference type="SMART" id="SM00385">
    <property type="entry name" value="CYCLIN"/>
    <property type="match status" value="2"/>
</dbReference>
<evidence type="ECO:0000313" key="8">
    <source>
        <dbReference type="EMBL" id="KAB5568215.1"/>
    </source>
</evidence>
<evidence type="ECO:0000256" key="3">
    <source>
        <dbReference type="ARBA" id="ARBA00023306"/>
    </source>
</evidence>
<evidence type="ECO:0000256" key="1">
    <source>
        <dbReference type="ARBA" id="ARBA00011177"/>
    </source>
</evidence>
<evidence type="ECO:0000256" key="4">
    <source>
        <dbReference type="ARBA" id="ARBA00032263"/>
    </source>
</evidence>
<dbReference type="GO" id="GO:0006357">
    <property type="term" value="P:regulation of transcription by RNA polymerase II"/>
    <property type="evidence" value="ECO:0007669"/>
    <property type="project" value="InterPro"/>
</dbReference>
<dbReference type="Pfam" id="PF21797">
    <property type="entry name" value="CycT2-like_C"/>
    <property type="match status" value="1"/>
</dbReference>
<evidence type="ECO:0000256" key="2">
    <source>
        <dbReference type="ARBA" id="ARBA00022618"/>
    </source>
</evidence>
<dbReference type="GO" id="GO:0016538">
    <property type="term" value="F:cyclin-dependent protein serine/threonine kinase regulator activity"/>
    <property type="evidence" value="ECO:0007669"/>
    <property type="project" value="InterPro"/>
</dbReference>
<sequence length="468" mass="53038">MTKIATSMHLPKEPQYHTRKWYFSSQEIEDFSPSRKDGIDVEKESQLRKLYCSFIKELGVKLKVCMAVVVLDISSLPFYAKLFSFHDTLGISYSLEMVTHDVPFRPQVTIACALILCHRFYMRQSHAKNDWKTMASASMFLACKLEETPRLLRDVVVVAYELMHKKDPSASHRIRQIRFCSSQKELLVTGERLLLATIGFDLDVQLPYKPLVNALKKLNIYPDLAKVAWNFVNDWLCTTLCLQYKPHYIAAGSMYLASKFQKVKLPTEKGNVWWLEFDISPKQLEEVIQQMARLLEQDPKRALPATHGRVPLSKTSAKKMVTSSAQSAVTSVSMSNSLASDGAVMEATSSSDRNTGQNEVLPCQTIDSGASSVVEDGDGKNQLRAGDCELSSSCNIAPAYNSRRHNIDVHQIRETLKRQRYQIAAKSRASLSKETMDAELDTETWIERELEEGIELQTAPSEKKRRKV</sequence>
<proteinExistence type="inferred from homology"/>
<dbReference type="SUPFAM" id="SSF47954">
    <property type="entry name" value="Cyclin-like"/>
    <property type="match status" value="2"/>
</dbReference>
<keyword evidence="9" id="KW-1185">Reference proteome</keyword>
<evidence type="ECO:0000313" key="9">
    <source>
        <dbReference type="Proteomes" id="UP000326939"/>
    </source>
</evidence>
<dbReference type="GO" id="GO:0051301">
    <property type="term" value="P:cell division"/>
    <property type="evidence" value="ECO:0007669"/>
    <property type="project" value="UniProtKB-KW"/>
</dbReference>
<comment type="subunit">
    <text evidence="1">Interacts with the CDC2 protein kinase to form a serine/threonine kinase holoenzyme complex also known as maturation promoting factor (MPF). The cyclin subunit imparts substrate specificity to the complex.</text>
</comment>
<keyword evidence="5" id="KW-0195">Cyclin</keyword>
<dbReference type="InterPro" id="IPR036915">
    <property type="entry name" value="Cyclin-like_sf"/>
</dbReference>
<dbReference type="InterPro" id="IPR013763">
    <property type="entry name" value="Cyclin-like_dom"/>
</dbReference>
<comment type="caution">
    <text evidence="8">The sequence shown here is derived from an EMBL/GenBank/DDBJ whole genome shotgun (WGS) entry which is preliminary data.</text>
</comment>
<dbReference type="PANTHER" id="PTHR10026">
    <property type="entry name" value="CYCLIN"/>
    <property type="match status" value="1"/>
</dbReference>
<protein>
    <recommendedName>
        <fullName evidence="4">B-like cyclin</fullName>
    </recommendedName>
</protein>
<evidence type="ECO:0000259" key="7">
    <source>
        <dbReference type="SMART" id="SM00385"/>
    </source>
</evidence>
<feature type="region of interest" description="Disordered" evidence="6">
    <location>
        <begin position="343"/>
        <end position="362"/>
    </location>
</feature>
<evidence type="ECO:0000256" key="5">
    <source>
        <dbReference type="RuleBase" id="RU000383"/>
    </source>
</evidence>